<reference evidence="3" key="1">
    <citation type="submission" date="2017-02" db="UniProtKB">
        <authorList>
            <consortium name="WormBaseParasite"/>
        </authorList>
    </citation>
    <scope>IDENTIFICATION</scope>
</reference>
<protein>
    <submittedName>
        <fullName evidence="3">Condensin complex subunit 2</fullName>
    </submittedName>
</protein>
<dbReference type="WBParaSite" id="PTRK_0000046300.1">
    <property type="protein sequence ID" value="PTRK_0000046300.1"/>
    <property type="gene ID" value="PTRK_0000046300"/>
</dbReference>
<proteinExistence type="predicted"/>
<evidence type="ECO:0000256" key="1">
    <source>
        <dbReference type="SAM" id="MobiDB-lite"/>
    </source>
</evidence>
<feature type="region of interest" description="Disordered" evidence="1">
    <location>
        <begin position="625"/>
        <end position="680"/>
    </location>
</feature>
<accession>A0A0N4Z188</accession>
<dbReference type="Proteomes" id="UP000038045">
    <property type="component" value="Unplaced"/>
</dbReference>
<feature type="compositionally biased region" description="Basic and acidic residues" evidence="1">
    <location>
        <begin position="625"/>
        <end position="652"/>
    </location>
</feature>
<organism evidence="2 3">
    <name type="scientific">Parastrongyloides trichosuri</name>
    <name type="common">Possum-specific nematode worm</name>
    <dbReference type="NCBI Taxonomy" id="131310"/>
    <lineage>
        <taxon>Eukaryota</taxon>
        <taxon>Metazoa</taxon>
        <taxon>Ecdysozoa</taxon>
        <taxon>Nematoda</taxon>
        <taxon>Chromadorea</taxon>
        <taxon>Rhabditida</taxon>
        <taxon>Tylenchina</taxon>
        <taxon>Panagrolaimomorpha</taxon>
        <taxon>Strongyloidoidea</taxon>
        <taxon>Strongyloididae</taxon>
        <taxon>Parastrongyloides</taxon>
    </lineage>
</organism>
<name>A0A0N4Z188_PARTI</name>
<keyword evidence="2" id="KW-1185">Reference proteome</keyword>
<dbReference type="AlphaFoldDB" id="A0A0N4Z188"/>
<sequence>MPSQSSKNKVLSKQKKLRTAILSTINEHYPISSSQLRYRINTVNKNFTGYQEDYITNFITHHLHDEISIYSNIYDGSKLEVNESGITLFCPKNMPANVNSTDRLVRSRSSLSRRQQQSNVNGTDINGFVKILSTLKVKNSSPISWSKIKTHYNRTTGRSLTLEEFNKIADTSNLSRKAIIETKFADILTPSDDKCDNVIISNVTGSGDISSNKENSTPTRVINNLGSGDDYSSLQKPLEYVKKHHDNILNELKFYEKEIDIRGGSQVSLVDLGVQFGKFTSTKSYIFDSITQNTENSRDIMITMLSSKFKLEFVNGGDIYLSAKDLDFDRMMEPGEDSSAINKPCSLEHEKEIEHNLEAVVAGGDILLDSSENDNEEENKENKGEEINNTYSTMSYIEHLSAIGTDDPGDALEIFICSRLQNLIEEGMESIPICNLDQIVNEIFEMKVDPVREYGMNWEGIADKFVKRNLFYYTPDKKALVLKDPTTPEVYEEHIKIPSDYSCSSSSDGGDTIVARDNYEQFGDASTPSDYDSPGDGDFMTDDNTEADTTLVPGESENVKQKQFEEMSTEMVNAFENKGDERNNLINNTLVTLENDKEIKIDITKEDDKTENESDVVDVNDITVDESKPLIKEGETSSEKPNHEDEDKERLCDGSTNKSALETCPIVNDPDEGRKSKKKSKKCCCCTIC</sequence>
<evidence type="ECO:0000313" key="3">
    <source>
        <dbReference type="WBParaSite" id="PTRK_0000046300.1"/>
    </source>
</evidence>
<evidence type="ECO:0000313" key="2">
    <source>
        <dbReference type="Proteomes" id="UP000038045"/>
    </source>
</evidence>